<reference evidence="2" key="1">
    <citation type="journal article" date="2021" name="Mol. Ecol. Resour.">
        <title>Apolygus lucorum genome provides insights into omnivorousness and mesophyll feeding.</title>
        <authorList>
            <person name="Liu Y."/>
            <person name="Liu H."/>
            <person name="Wang H."/>
            <person name="Huang T."/>
            <person name="Liu B."/>
            <person name="Yang B."/>
            <person name="Yin L."/>
            <person name="Li B."/>
            <person name="Zhang Y."/>
            <person name="Zhang S."/>
            <person name="Jiang F."/>
            <person name="Zhang X."/>
            <person name="Ren Y."/>
            <person name="Wang B."/>
            <person name="Wang S."/>
            <person name="Lu Y."/>
            <person name="Wu K."/>
            <person name="Fan W."/>
            <person name="Wang G."/>
        </authorList>
    </citation>
    <scope>NUCLEOTIDE SEQUENCE</scope>
    <source>
        <strain evidence="2">12Hb</strain>
    </source>
</reference>
<dbReference type="EMBL" id="WIXP02000017">
    <property type="protein sequence ID" value="KAF6197723.1"/>
    <property type="molecule type" value="Genomic_DNA"/>
</dbReference>
<protein>
    <recommendedName>
        <fullName evidence="1">BTB domain-containing protein</fullName>
    </recommendedName>
</protein>
<organism evidence="2 3">
    <name type="scientific">Apolygus lucorum</name>
    <name type="common">Small green plant bug</name>
    <name type="synonym">Lygocoris lucorum</name>
    <dbReference type="NCBI Taxonomy" id="248454"/>
    <lineage>
        <taxon>Eukaryota</taxon>
        <taxon>Metazoa</taxon>
        <taxon>Ecdysozoa</taxon>
        <taxon>Arthropoda</taxon>
        <taxon>Hexapoda</taxon>
        <taxon>Insecta</taxon>
        <taxon>Pterygota</taxon>
        <taxon>Neoptera</taxon>
        <taxon>Paraneoptera</taxon>
        <taxon>Hemiptera</taxon>
        <taxon>Heteroptera</taxon>
        <taxon>Panheteroptera</taxon>
        <taxon>Cimicomorpha</taxon>
        <taxon>Miridae</taxon>
        <taxon>Mirini</taxon>
        <taxon>Apolygus</taxon>
    </lineage>
</organism>
<dbReference type="InterPro" id="IPR000210">
    <property type="entry name" value="BTB/POZ_dom"/>
</dbReference>
<evidence type="ECO:0000313" key="2">
    <source>
        <dbReference type="EMBL" id="KAF6197723.1"/>
    </source>
</evidence>
<dbReference type="Gene3D" id="3.30.710.10">
    <property type="entry name" value="Potassium Channel Kv1.1, Chain A"/>
    <property type="match status" value="1"/>
</dbReference>
<dbReference type="PROSITE" id="PS50097">
    <property type="entry name" value="BTB"/>
    <property type="match status" value="1"/>
</dbReference>
<dbReference type="Pfam" id="PF00651">
    <property type="entry name" value="BTB"/>
    <property type="match status" value="1"/>
</dbReference>
<accession>A0A8S9WLL6</accession>
<sequence length="73" mass="7994">MGSEQYGTGELDDEATFCDVVLHVGNVDVPCHRAVLAAVSPHLMQLFTADDEKSLSRQQVMSYKLNGISRKAL</sequence>
<dbReference type="Proteomes" id="UP000466442">
    <property type="component" value="Unassembled WGS sequence"/>
</dbReference>
<evidence type="ECO:0000259" key="1">
    <source>
        <dbReference type="PROSITE" id="PS50097"/>
    </source>
</evidence>
<evidence type="ECO:0000313" key="3">
    <source>
        <dbReference type="Proteomes" id="UP000466442"/>
    </source>
</evidence>
<proteinExistence type="predicted"/>
<dbReference type="OrthoDB" id="10027872at2759"/>
<feature type="domain" description="BTB" evidence="1">
    <location>
        <begin position="18"/>
        <end position="73"/>
    </location>
</feature>
<comment type="caution">
    <text evidence="2">The sequence shown here is derived from an EMBL/GenBank/DDBJ whole genome shotgun (WGS) entry which is preliminary data.</text>
</comment>
<name>A0A8S9WLL6_APOLU</name>
<keyword evidence="3" id="KW-1185">Reference proteome</keyword>
<dbReference type="InterPro" id="IPR011333">
    <property type="entry name" value="SKP1/BTB/POZ_sf"/>
</dbReference>
<dbReference type="AlphaFoldDB" id="A0A8S9WLL6"/>
<dbReference type="SUPFAM" id="SSF54695">
    <property type="entry name" value="POZ domain"/>
    <property type="match status" value="1"/>
</dbReference>
<gene>
    <name evidence="2" type="ORF">GE061_008689</name>
</gene>